<feature type="compositionally biased region" description="Polar residues" evidence="1">
    <location>
        <begin position="60"/>
        <end position="78"/>
    </location>
</feature>
<evidence type="ECO:0000313" key="3">
    <source>
        <dbReference type="Proteomes" id="UP001228049"/>
    </source>
</evidence>
<reference evidence="2" key="1">
    <citation type="submission" date="2023-04" db="EMBL/GenBank/DDBJ databases">
        <title>Chromosome-level genome of Chaenocephalus aceratus.</title>
        <authorList>
            <person name="Park H."/>
        </authorList>
    </citation>
    <scope>NUCLEOTIDE SEQUENCE</scope>
    <source>
        <strain evidence="2">DE</strain>
        <tissue evidence="2">Muscle</tissue>
    </source>
</reference>
<protein>
    <submittedName>
        <fullName evidence="2">Adrenocortical dysplasia protein like</fullName>
    </submittedName>
</protein>
<evidence type="ECO:0000313" key="2">
    <source>
        <dbReference type="EMBL" id="KAK1899624.1"/>
    </source>
</evidence>
<accession>A0AAD9CHE8</accession>
<feature type="non-terminal residue" evidence="2">
    <location>
        <position position="1"/>
    </location>
</feature>
<keyword evidence="3" id="KW-1185">Reference proteome</keyword>
<gene>
    <name evidence="2" type="ORF">KUDE01_000415</name>
</gene>
<proteinExistence type="predicted"/>
<evidence type="ECO:0000256" key="1">
    <source>
        <dbReference type="SAM" id="MobiDB-lite"/>
    </source>
</evidence>
<feature type="region of interest" description="Disordered" evidence="1">
    <location>
        <begin position="17"/>
        <end position="78"/>
    </location>
</feature>
<name>A0AAD9CHE8_DISEL</name>
<comment type="caution">
    <text evidence="2">The sequence shown here is derived from an EMBL/GenBank/DDBJ whole genome shotgun (WGS) entry which is preliminary data.</text>
</comment>
<dbReference type="Proteomes" id="UP001228049">
    <property type="component" value="Unassembled WGS sequence"/>
</dbReference>
<dbReference type="EMBL" id="JASDAP010000007">
    <property type="protein sequence ID" value="KAK1899624.1"/>
    <property type="molecule type" value="Genomic_DNA"/>
</dbReference>
<organism evidence="2 3">
    <name type="scientific">Dissostichus eleginoides</name>
    <name type="common">Patagonian toothfish</name>
    <name type="synonym">Dissostichus amissus</name>
    <dbReference type="NCBI Taxonomy" id="100907"/>
    <lineage>
        <taxon>Eukaryota</taxon>
        <taxon>Metazoa</taxon>
        <taxon>Chordata</taxon>
        <taxon>Craniata</taxon>
        <taxon>Vertebrata</taxon>
        <taxon>Euteleostomi</taxon>
        <taxon>Actinopterygii</taxon>
        <taxon>Neopterygii</taxon>
        <taxon>Teleostei</taxon>
        <taxon>Neoteleostei</taxon>
        <taxon>Acanthomorphata</taxon>
        <taxon>Eupercaria</taxon>
        <taxon>Perciformes</taxon>
        <taxon>Notothenioidei</taxon>
        <taxon>Nototheniidae</taxon>
        <taxon>Dissostichus</taxon>
    </lineage>
</organism>
<dbReference type="AlphaFoldDB" id="A0AAD9CHE8"/>
<sequence length="78" mass="8401">MMRSRERRRCLDKRWWEEEQDGGVGVGGPGDCSWDCDSHSSRAEGAGAPQQEPRSRSPAALQSPSCPGPSTLSGATQL</sequence>